<gene>
    <name evidence="3" type="ORF">METZ01_LOCUS469885</name>
</gene>
<evidence type="ECO:0000256" key="1">
    <source>
        <dbReference type="ARBA" id="ARBA00022679"/>
    </source>
</evidence>
<dbReference type="EMBL" id="UINC01198872">
    <property type="protein sequence ID" value="SVE17031.1"/>
    <property type="molecule type" value="Genomic_DNA"/>
</dbReference>
<accession>A0A383BB26</accession>
<dbReference type="InterPro" id="IPR001986">
    <property type="entry name" value="Enolpyruvate_Tfrase_dom"/>
</dbReference>
<evidence type="ECO:0000259" key="2">
    <source>
        <dbReference type="Pfam" id="PF00275"/>
    </source>
</evidence>
<feature type="non-terminal residue" evidence="3">
    <location>
        <position position="109"/>
    </location>
</feature>
<dbReference type="AlphaFoldDB" id="A0A383BB26"/>
<dbReference type="InterPro" id="IPR036968">
    <property type="entry name" value="Enolpyruvate_Tfrase_sf"/>
</dbReference>
<sequence>MLASLTDGNCIIHNISTGEDVETTRKCLVQCGMESEKDGTTVRLRGGGLKPIEMPLYCGNSGTTVRLMAGLLSGKGVRAKFTGDKSLSERPMNRIIDPLKKMGINIESE</sequence>
<dbReference type="InterPro" id="IPR013792">
    <property type="entry name" value="RNA3'P_cycl/enolpyr_Trfase_a/b"/>
</dbReference>
<dbReference type="PROSITE" id="PS00104">
    <property type="entry name" value="EPSP_SYNTHASE_1"/>
    <property type="match status" value="1"/>
</dbReference>
<reference evidence="3" key="1">
    <citation type="submission" date="2018-05" db="EMBL/GenBank/DDBJ databases">
        <authorList>
            <person name="Lanie J.A."/>
            <person name="Ng W.-L."/>
            <person name="Kazmierczak K.M."/>
            <person name="Andrzejewski T.M."/>
            <person name="Davidsen T.M."/>
            <person name="Wayne K.J."/>
            <person name="Tettelin H."/>
            <person name="Glass J.I."/>
            <person name="Rusch D."/>
            <person name="Podicherti R."/>
            <person name="Tsui H.-C.T."/>
            <person name="Winkler M.E."/>
        </authorList>
    </citation>
    <scope>NUCLEOTIDE SEQUENCE</scope>
</reference>
<feature type="domain" description="Enolpyruvate transferase" evidence="2">
    <location>
        <begin position="1"/>
        <end position="108"/>
    </location>
</feature>
<organism evidence="3">
    <name type="scientific">marine metagenome</name>
    <dbReference type="NCBI Taxonomy" id="408172"/>
    <lineage>
        <taxon>unclassified sequences</taxon>
        <taxon>metagenomes</taxon>
        <taxon>ecological metagenomes</taxon>
    </lineage>
</organism>
<evidence type="ECO:0000313" key="3">
    <source>
        <dbReference type="EMBL" id="SVE17031.1"/>
    </source>
</evidence>
<dbReference type="Pfam" id="PF00275">
    <property type="entry name" value="EPSP_synthase"/>
    <property type="match status" value="1"/>
</dbReference>
<dbReference type="PANTHER" id="PTHR21090:SF5">
    <property type="entry name" value="PENTAFUNCTIONAL AROM POLYPEPTIDE"/>
    <property type="match status" value="1"/>
</dbReference>
<name>A0A383BB26_9ZZZZ</name>
<proteinExistence type="predicted"/>
<keyword evidence="1" id="KW-0808">Transferase</keyword>
<dbReference type="GO" id="GO:0009423">
    <property type="term" value="P:chorismate biosynthetic process"/>
    <property type="evidence" value="ECO:0007669"/>
    <property type="project" value="TreeGrafter"/>
</dbReference>
<dbReference type="PANTHER" id="PTHR21090">
    <property type="entry name" value="AROM/DEHYDROQUINATE SYNTHASE"/>
    <property type="match status" value="1"/>
</dbReference>
<dbReference type="GO" id="GO:0003866">
    <property type="term" value="F:3-phosphoshikimate 1-carboxyvinyltransferase activity"/>
    <property type="evidence" value="ECO:0007669"/>
    <property type="project" value="TreeGrafter"/>
</dbReference>
<dbReference type="InterPro" id="IPR023193">
    <property type="entry name" value="EPSP_synthase_CS"/>
</dbReference>
<dbReference type="SUPFAM" id="SSF55205">
    <property type="entry name" value="EPT/RTPC-like"/>
    <property type="match status" value="1"/>
</dbReference>
<dbReference type="Gene3D" id="3.65.10.10">
    <property type="entry name" value="Enolpyruvate transferase domain"/>
    <property type="match status" value="1"/>
</dbReference>
<protein>
    <recommendedName>
        <fullName evidence="2">Enolpyruvate transferase domain-containing protein</fullName>
    </recommendedName>
</protein>